<reference evidence="4" key="2">
    <citation type="submission" date="2018-06" db="EMBL/GenBank/DDBJ databases">
        <title>Leveraging single-cell genomics to expand the Fungal Tree of Life.</title>
        <authorList>
            <consortium name="DOE Joint Genome Institute"/>
            <person name="Ahrendt S.R."/>
            <person name="Quandt C.A."/>
            <person name="Ciobanu D."/>
            <person name="Clum A."/>
            <person name="Salamov A."/>
            <person name="Andreopoulos B."/>
            <person name="Cheng J.-F."/>
            <person name="Woyke T."/>
            <person name="Pelin A."/>
            <person name="Henrissat B."/>
            <person name="Reynolds N."/>
            <person name="Benny G.L."/>
            <person name="Smith M.E."/>
            <person name="James T.Y."/>
            <person name="Grigoriev I.V."/>
        </authorList>
    </citation>
    <scope>NUCLEOTIDE SEQUENCE</scope>
    <source>
        <strain evidence="4">RSA 2659</strain>
    </source>
</reference>
<keyword evidence="5" id="KW-1185">Reference proteome</keyword>
<evidence type="ECO:0000313" key="4">
    <source>
        <dbReference type="EMBL" id="RKP13142.1"/>
    </source>
</evidence>
<gene>
    <name evidence="3" type="ORF">BJ684DRAFT_20351</name>
    <name evidence="4" type="ORF">BJ684DRAFT_20353</name>
</gene>
<protein>
    <submittedName>
        <fullName evidence="4">Uncharacterized protein</fullName>
    </submittedName>
</protein>
<accession>A0A4P9Y3D2</accession>
<evidence type="ECO:0000313" key="5">
    <source>
        <dbReference type="Proteomes" id="UP000267251"/>
    </source>
</evidence>
<feature type="transmembrane region" description="Helical" evidence="2">
    <location>
        <begin position="82"/>
        <end position="104"/>
    </location>
</feature>
<feature type="region of interest" description="Disordered" evidence="1">
    <location>
        <begin position="263"/>
        <end position="293"/>
    </location>
</feature>
<feature type="transmembrane region" description="Helical" evidence="2">
    <location>
        <begin position="197"/>
        <end position="216"/>
    </location>
</feature>
<feature type="transmembrane region" description="Helical" evidence="2">
    <location>
        <begin position="111"/>
        <end position="135"/>
    </location>
</feature>
<dbReference type="EMBL" id="KZ988098">
    <property type="protein sequence ID" value="RKP13142.1"/>
    <property type="molecule type" value="Genomic_DNA"/>
</dbReference>
<evidence type="ECO:0000256" key="2">
    <source>
        <dbReference type="SAM" id="Phobius"/>
    </source>
</evidence>
<name>A0A4P9Y3D2_9FUNG</name>
<keyword evidence="2" id="KW-1133">Transmembrane helix</keyword>
<keyword evidence="2" id="KW-0472">Membrane</keyword>
<reference evidence="5" key="1">
    <citation type="journal article" date="2018" name="Nat. Microbiol.">
        <title>Leveraging single-cell genomics to expand the fungal tree of life.</title>
        <authorList>
            <person name="Ahrendt S.R."/>
            <person name="Quandt C.A."/>
            <person name="Ciobanu D."/>
            <person name="Clum A."/>
            <person name="Salamov A."/>
            <person name="Andreopoulos B."/>
            <person name="Cheng J.F."/>
            <person name="Woyke T."/>
            <person name="Pelin A."/>
            <person name="Henrissat B."/>
            <person name="Reynolds N.K."/>
            <person name="Benny G.L."/>
            <person name="Smith M.E."/>
            <person name="James T.Y."/>
            <person name="Grigoriev I.V."/>
        </authorList>
    </citation>
    <scope>NUCLEOTIDE SEQUENCE [LARGE SCALE GENOMIC DNA]</scope>
</reference>
<keyword evidence="2" id="KW-0812">Transmembrane</keyword>
<evidence type="ECO:0000256" key="1">
    <source>
        <dbReference type="SAM" id="MobiDB-lite"/>
    </source>
</evidence>
<feature type="transmembrane region" description="Helical" evidence="2">
    <location>
        <begin position="12"/>
        <end position="35"/>
    </location>
</feature>
<proteinExistence type="predicted"/>
<dbReference type="AlphaFoldDB" id="A0A4P9Y3D2"/>
<dbReference type="Proteomes" id="UP000267251">
    <property type="component" value="Unassembled WGS sequence"/>
</dbReference>
<feature type="transmembrane region" description="Helical" evidence="2">
    <location>
        <begin position="47"/>
        <end position="70"/>
    </location>
</feature>
<feature type="compositionally biased region" description="Polar residues" evidence="1">
    <location>
        <begin position="263"/>
        <end position="287"/>
    </location>
</feature>
<sequence length="318" mass="35344">MSETGDYIRRSLFLHLNVGVMFSTTAIVIFITSLYHSARLLYKERAIPYALFFLGSITGFIAALSTTIYYFSYNVPCGFQAYMALIAAHIVPTTCQFIALLCLYRLHRTGIISLVAGSIFIIGKFVPWAYCISRYPHPVPTPVGVCASLHLPPSWYIVIGFEVFTSLAIALIYLVIVYRISRFQGIPILKAVRQREVGYFIGLGLFGTVILLLTLIDAGNPSFFQLPYEIYWIFTSKFTCEALIAIHRSAPFGSCFGEAGSPNNPNHPLDPSASTSNFSSHPRSGVQTGMDKSYGAYQDDQTRLSDTFQQEVQLNSVS</sequence>
<evidence type="ECO:0000313" key="3">
    <source>
        <dbReference type="EMBL" id="RKP13139.1"/>
    </source>
</evidence>
<organism evidence="4 5">
    <name type="scientific">Piptocephalis cylindrospora</name>
    <dbReference type="NCBI Taxonomy" id="1907219"/>
    <lineage>
        <taxon>Eukaryota</taxon>
        <taxon>Fungi</taxon>
        <taxon>Fungi incertae sedis</taxon>
        <taxon>Zoopagomycota</taxon>
        <taxon>Zoopagomycotina</taxon>
        <taxon>Zoopagomycetes</taxon>
        <taxon>Zoopagales</taxon>
        <taxon>Piptocephalidaceae</taxon>
        <taxon>Piptocephalis</taxon>
    </lineage>
</organism>
<feature type="transmembrane region" description="Helical" evidence="2">
    <location>
        <begin position="155"/>
        <end position="176"/>
    </location>
</feature>
<dbReference type="EMBL" id="KZ988098">
    <property type="protein sequence ID" value="RKP13139.1"/>
    <property type="molecule type" value="Genomic_DNA"/>
</dbReference>
<dbReference type="OrthoDB" id="5556854at2759"/>